<keyword evidence="1" id="KW-0732">Signal</keyword>
<dbReference type="InterPro" id="IPR045741">
    <property type="entry name" value="PorV"/>
</dbReference>
<evidence type="ECO:0000313" key="3">
    <source>
        <dbReference type="EMBL" id="TMQ66758.1"/>
    </source>
</evidence>
<proteinExistence type="predicted"/>
<accession>A0A538TT23</accession>
<gene>
    <name evidence="3" type="ORF">E6K79_02305</name>
</gene>
<feature type="signal peptide" evidence="1">
    <location>
        <begin position="1"/>
        <end position="23"/>
    </location>
</feature>
<evidence type="ECO:0000259" key="2">
    <source>
        <dbReference type="Pfam" id="PF19572"/>
    </source>
</evidence>
<sequence length="323" mass="34662">MGRIATASLALVLLLGATETALAQSEAGGQSMLIAPGARADGMGRAWVAVADDANAMWWNVAGLAFVRDHQVGMTYTPLVPDLADDVNFSYLSYVQRVEGLGGIGASFGYLSYGKSEGTDVDGNPTGEFKSYELAPAIAYGTDLVPNMGFGVALKLVRVDLAPPGVTLDGRPGRGTSFAADFGWLYKLPALKASLGATVSNIGPNISYIDVDQSDPLGRNVRIGAAYRPIETEVHHLLIAADATRYLLPGRTLAVDVWDAGVEYEFNRLLALRFGYISDPIGTITDITYGFGLGYRNFHFDFANIPQSEFLDRVNRFSAGYHF</sequence>
<dbReference type="Gene3D" id="2.40.160.60">
    <property type="entry name" value="Outer membrane protein transport protein (OMPP1/FadL/TodX)"/>
    <property type="match status" value="1"/>
</dbReference>
<dbReference type="Proteomes" id="UP000317691">
    <property type="component" value="Unassembled WGS sequence"/>
</dbReference>
<evidence type="ECO:0000313" key="4">
    <source>
        <dbReference type="Proteomes" id="UP000317691"/>
    </source>
</evidence>
<dbReference type="AlphaFoldDB" id="A0A538TT23"/>
<feature type="chain" id="PRO_5021962775" evidence="1">
    <location>
        <begin position="24"/>
        <end position="323"/>
    </location>
</feature>
<reference evidence="3 4" key="1">
    <citation type="journal article" date="2019" name="Nat. Microbiol.">
        <title>Mediterranean grassland soil C-N compound turnover is dependent on rainfall and depth, and is mediated by genomically divergent microorganisms.</title>
        <authorList>
            <person name="Diamond S."/>
            <person name="Andeer P.F."/>
            <person name="Li Z."/>
            <person name="Crits-Christoph A."/>
            <person name="Burstein D."/>
            <person name="Anantharaman K."/>
            <person name="Lane K.R."/>
            <person name="Thomas B.C."/>
            <person name="Pan C."/>
            <person name="Northen T.R."/>
            <person name="Banfield J.F."/>
        </authorList>
    </citation>
    <scope>NUCLEOTIDE SEQUENCE [LARGE SCALE GENOMIC DNA]</scope>
    <source>
        <strain evidence="3">WS_9</strain>
    </source>
</reference>
<name>A0A538TT23_UNCEI</name>
<dbReference type="EMBL" id="VBOZ01000008">
    <property type="protein sequence ID" value="TMQ66758.1"/>
    <property type="molecule type" value="Genomic_DNA"/>
</dbReference>
<dbReference type="Pfam" id="PF19572">
    <property type="entry name" value="PorV"/>
    <property type="match status" value="1"/>
</dbReference>
<comment type="caution">
    <text evidence="3">The sequence shown here is derived from an EMBL/GenBank/DDBJ whole genome shotgun (WGS) entry which is preliminary data.</text>
</comment>
<evidence type="ECO:0000256" key="1">
    <source>
        <dbReference type="SAM" id="SignalP"/>
    </source>
</evidence>
<dbReference type="SUPFAM" id="SSF56935">
    <property type="entry name" value="Porins"/>
    <property type="match status" value="1"/>
</dbReference>
<feature type="domain" description="Type IX secretion system protein PorV" evidence="2">
    <location>
        <begin position="32"/>
        <end position="249"/>
    </location>
</feature>
<organism evidence="3 4">
    <name type="scientific">Eiseniibacteriota bacterium</name>
    <dbReference type="NCBI Taxonomy" id="2212470"/>
    <lineage>
        <taxon>Bacteria</taxon>
        <taxon>Candidatus Eiseniibacteriota</taxon>
    </lineage>
</organism>
<protein>
    <submittedName>
        <fullName evidence="3">PorV/PorQ family protein</fullName>
    </submittedName>
</protein>
<dbReference type="NCBIfam" id="NF033709">
    <property type="entry name" value="PorV_fam"/>
    <property type="match status" value="1"/>
</dbReference>